<keyword evidence="3" id="KW-1185">Reference proteome</keyword>
<protein>
    <submittedName>
        <fullName evidence="2">Hypp5844 protein</fullName>
    </submittedName>
</protein>
<evidence type="ECO:0000313" key="3">
    <source>
        <dbReference type="Proteomes" id="UP000838412"/>
    </source>
</evidence>
<gene>
    <name evidence="2" type="primary">Hypp5844</name>
    <name evidence="2" type="ORF">BLAG_LOCUS3818</name>
</gene>
<name>A0A8J9W497_BRALA</name>
<evidence type="ECO:0000313" key="2">
    <source>
        <dbReference type="EMBL" id="CAH1239558.1"/>
    </source>
</evidence>
<feature type="region of interest" description="Disordered" evidence="1">
    <location>
        <begin position="1"/>
        <end position="20"/>
    </location>
</feature>
<sequence>MSGCQGRRTVRKRYDPPPNICLETSMKTAWHNGRHPRSPGPFRSTLHRSQNASDVTWSGRVLVNEDERQSVRPGNQRSRVRIP</sequence>
<organism evidence="2 3">
    <name type="scientific">Branchiostoma lanceolatum</name>
    <name type="common">Common lancelet</name>
    <name type="synonym">Amphioxus lanceolatum</name>
    <dbReference type="NCBI Taxonomy" id="7740"/>
    <lineage>
        <taxon>Eukaryota</taxon>
        <taxon>Metazoa</taxon>
        <taxon>Chordata</taxon>
        <taxon>Cephalochordata</taxon>
        <taxon>Leptocardii</taxon>
        <taxon>Amphioxiformes</taxon>
        <taxon>Branchiostomatidae</taxon>
        <taxon>Branchiostoma</taxon>
    </lineage>
</organism>
<dbReference type="EMBL" id="OV696696">
    <property type="protein sequence ID" value="CAH1239558.1"/>
    <property type="molecule type" value="Genomic_DNA"/>
</dbReference>
<dbReference type="AlphaFoldDB" id="A0A8J9W497"/>
<reference evidence="2" key="1">
    <citation type="submission" date="2022-01" db="EMBL/GenBank/DDBJ databases">
        <authorList>
            <person name="Braso-Vives M."/>
        </authorList>
    </citation>
    <scope>NUCLEOTIDE SEQUENCE</scope>
</reference>
<dbReference type="Proteomes" id="UP000838412">
    <property type="component" value="Chromosome 11"/>
</dbReference>
<proteinExistence type="predicted"/>
<accession>A0A8J9W497</accession>
<feature type="region of interest" description="Disordered" evidence="1">
    <location>
        <begin position="25"/>
        <end position="54"/>
    </location>
</feature>
<evidence type="ECO:0000256" key="1">
    <source>
        <dbReference type="SAM" id="MobiDB-lite"/>
    </source>
</evidence>